<evidence type="ECO:0000256" key="1">
    <source>
        <dbReference type="ARBA" id="ARBA00022448"/>
    </source>
</evidence>
<dbReference type="Proteomes" id="UP000095283">
    <property type="component" value="Unplaced"/>
</dbReference>
<keyword evidence="6 7" id="KW-0472">Membrane</keyword>
<dbReference type="PROSITE" id="PS51257">
    <property type="entry name" value="PROKAR_LIPOPROTEIN"/>
    <property type="match status" value="1"/>
</dbReference>
<dbReference type="PANTHER" id="PTHR24223:SF415">
    <property type="entry name" value="FI20190P1"/>
    <property type="match status" value="1"/>
</dbReference>
<organism evidence="9 10">
    <name type="scientific">Heterorhabditis bacteriophora</name>
    <name type="common">Entomopathogenic nematode worm</name>
    <dbReference type="NCBI Taxonomy" id="37862"/>
    <lineage>
        <taxon>Eukaryota</taxon>
        <taxon>Metazoa</taxon>
        <taxon>Ecdysozoa</taxon>
        <taxon>Nematoda</taxon>
        <taxon>Chromadorea</taxon>
        <taxon>Rhabditida</taxon>
        <taxon>Rhabditina</taxon>
        <taxon>Rhabditomorpha</taxon>
        <taxon>Strongyloidea</taxon>
        <taxon>Heterorhabditidae</taxon>
        <taxon>Heterorhabditis</taxon>
    </lineage>
</organism>
<dbReference type="PROSITE" id="PS50929">
    <property type="entry name" value="ABC_TM1F"/>
    <property type="match status" value="1"/>
</dbReference>
<dbReference type="GO" id="GO:0016020">
    <property type="term" value="C:membrane"/>
    <property type="evidence" value="ECO:0007669"/>
    <property type="project" value="InterPro"/>
</dbReference>
<keyword evidence="2 7" id="KW-0812">Transmembrane</keyword>
<dbReference type="CDD" id="cd18595">
    <property type="entry name" value="ABC_6TM_MRP1_2_3_6_D1_like"/>
    <property type="match status" value="1"/>
</dbReference>
<dbReference type="AlphaFoldDB" id="A0A1I7XAT7"/>
<dbReference type="InterPro" id="IPR011527">
    <property type="entry name" value="ABC1_TM_dom"/>
</dbReference>
<keyword evidence="4" id="KW-0067">ATP-binding</keyword>
<feature type="domain" description="ABC transmembrane type-1" evidence="8">
    <location>
        <begin position="1"/>
        <end position="265"/>
    </location>
</feature>
<keyword evidence="3" id="KW-0547">Nucleotide-binding</keyword>
<evidence type="ECO:0000256" key="3">
    <source>
        <dbReference type="ARBA" id="ARBA00022741"/>
    </source>
</evidence>
<dbReference type="Gene3D" id="1.20.1560.10">
    <property type="entry name" value="ABC transporter type 1, transmembrane domain"/>
    <property type="match status" value="1"/>
</dbReference>
<reference evidence="10" key="1">
    <citation type="submission" date="2016-11" db="UniProtKB">
        <authorList>
            <consortium name="WormBaseParasite"/>
        </authorList>
    </citation>
    <scope>IDENTIFICATION</scope>
</reference>
<proteinExistence type="predicted"/>
<evidence type="ECO:0000256" key="5">
    <source>
        <dbReference type="ARBA" id="ARBA00022989"/>
    </source>
</evidence>
<name>A0A1I7XAT7_HETBA</name>
<dbReference type="PANTHER" id="PTHR24223">
    <property type="entry name" value="ATP-BINDING CASSETTE SUB-FAMILY C"/>
    <property type="match status" value="1"/>
</dbReference>
<dbReference type="WBParaSite" id="Hba_14629">
    <property type="protein sequence ID" value="Hba_14629"/>
    <property type="gene ID" value="Hba_14629"/>
</dbReference>
<evidence type="ECO:0000256" key="7">
    <source>
        <dbReference type="SAM" id="Phobius"/>
    </source>
</evidence>
<evidence type="ECO:0000256" key="4">
    <source>
        <dbReference type="ARBA" id="ARBA00022840"/>
    </source>
</evidence>
<keyword evidence="9" id="KW-1185">Reference proteome</keyword>
<evidence type="ECO:0000256" key="2">
    <source>
        <dbReference type="ARBA" id="ARBA00022692"/>
    </source>
</evidence>
<dbReference type="InterPro" id="IPR036640">
    <property type="entry name" value="ABC1_TM_sf"/>
</dbReference>
<dbReference type="GO" id="GO:0005524">
    <property type="term" value="F:ATP binding"/>
    <property type="evidence" value="ECO:0007669"/>
    <property type="project" value="UniProtKB-KW"/>
</dbReference>
<dbReference type="InterPro" id="IPR050173">
    <property type="entry name" value="ABC_transporter_C-like"/>
</dbReference>
<evidence type="ECO:0000259" key="8">
    <source>
        <dbReference type="PROSITE" id="PS50929"/>
    </source>
</evidence>
<sequence length="282" mass="31702">MLLKQFIDFASLPEAPLSLGISIACLMFISAETRSFLQNHQVFGMFKLNVFYQSVLTNELLRKTLRLSPSERAKRTTGEILNMASVDIEKVVGAIPYLQNLWSVPFQITLAMIMLWITLGPATLAGLLIMALFVPLNYYSSKHIKKAQIAQMKVKDQRIAISNELLNGVKIVKLYAWEETFEKKITALRNEEVRLLKWVSVAGRMIDAANAAAPFLVALASLTTFVLTSEKYALTPSIAFVSLAIFNQIRQPMRLVGMMINTLTQVFIVPYLYTGCMLSRII</sequence>
<dbReference type="FunFam" id="1.20.1560.10:FF:000006">
    <property type="entry name" value="ATP-binding cassette, sub-family C (CFTR/MRP), member 9"/>
    <property type="match status" value="1"/>
</dbReference>
<evidence type="ECO:0000313" key="10">
    <source>
        <dbReference type="WBParaSite" id="Hba_14629"/>
    </source>
</evidence>
<feature type="transmembrane region" description="Helical" evidence="7">
    <location>
        <begin position="108"/>
        <end position="136"/>
    </location>
</feature>
<dbReference type="GO" id="GO:0140359">
    <property type="term" value="F:ABC-type transporter activity"/>
    <property type="evidence" value="ECO:0007669"/>
    <property type="project" value="InterPro"/>
</dbReference>
<protein>
    <submittedName>
        <fullName evidence="10">ABC transmembrane type-1 domain-containing protein</fullName>
    </submittedName>
</protein>
<dbReference type="Pfam" id="PF00664">
    <property type="entry name" value="ABC_membrane"/>
    <property type="match status" value="1"/>
</dbReference>
<dbReference type="SUPFAM" id="SSF90123">
    <property type="entry name" value="ABC transporter transmembrane region"/>
    <property type="match status" value="1"/>
</dbReference>
<keyword evidence="5 7" id="KW-1133">Transmembrane helix</keyword>
<evidence type="ECO:0000256" key="6">
    <source>
        <dbReference type="ARBA" id="ARBA00023136"/>
    </source>
</evidence>
<accession>A0A1I7XAT7</accession>
<evidence type="ECO:0000313" key="9">
    <source>
        <dbReference type="Proteomes" id="UP000095283"/>
    </source>
</evidence>
<keyword evidence="1" id="KW-0813">Transport</keyword>